<feature type="domain" description="Response regulatory" evidence="2">
    <location>
        <begin position="4"/>
        <end position="120"/>
    </location>
</feature>
<accession>A0A485LXQ1</accession>
<dbReference type="EMBL" id="CAADRM010000077">
    <property type="protein sequence ID" value="VFU13276.1"/>
    <property type="molecule type" value="Genomic_DNA"/>
</dbReference>
<gene>
    <name evidence="3" type="primary">cheY</name>
    <name evidence="3" type="ORF">SCFA_1680001</name>
</gene>
<dbReference type="InterPro" id="IPR011006">
    <property type="entry name" value="CheY-like_superfamily"/>
</dbReference>
<dbReference type="GO" id="GO:0000160">
    <property type="term" value="P:phosphorelay signal transduction system"/>
    <property type="evidence" value="ECO:0007669"/>
    <property type="project" value="InterPro"/>
</dbReference>
<dbReference type="CDD" id="cd17562">
    <property type="entry name" value="REC_CheY4-like"/>
    <property type="match status" value="1"/>
</dbReference>
<sequence length="121" mass="13249">MSKKILTVDDSASIRQMVSFTLKKEGYEVIEASDGKDALSKIGSGGVSMVITDLHMPNMNGIELIRALRTNPSYKFTPIVMLTTESHQDKKDSGRQAGATGWIVKPFKPEQLVAVVKRLLG</sequence>
<reference evidence="3" key="1">
    <citation type="submission" date="2019-03" db="EMBL/GenBank/DDBJ databases">
        <authorList>
            <person name="Hao L."/>
        </authorList>
    </citation>
    <scope>NUCLEOTIDE SEQUENCE</scope>
</reference>
<dbReference type="InterPro" id="IPR001789">
    <property type="entry name" value="Sig_transdc_resp-reg_receiver"/>
</dbReference>
<dbReference type="AlphaFoldDB" id="A0A485LXQ1"/>
<evidence type="ECO:0000256" key="1">
    <source>
        <dbReference type="ARBA" id="ARBA00022553"/>
    </source>
</evidence>
<evidence type="ECO:0000313" key="3">
    <source>
        <dbReference type="EMBL" id="VFU13276.1"/>
    </source>
</evidence>
<organism evidence="3">
    <name type="scientific">anaerobic digester metagenome</name>
    <dbReference type="NCBI Taxonomy" id="1263854"/>
    <lineage>
        <taxon>unclassified sequences</taxon>
        <taxon>metagenomes</taxon>
        <taxon>ecological metagenomes</taxon>
    </lineage>
</organism>
<dbReference type="PROSITE" id="PS50110">
    <property type="entry name" value="RESPONSE_REGULATORY"/>
    <property type="match status" value="1"/>
</dbReference>
<dbReference type="SUPFAM" id="SSF52172">
    <property type="entry name" value="CheY-like"/>
    <property type="match status" value="1"/>
</dbReference>
<name>A0A485LXQ1_9ZZZZ</name>
<keyword evidence="1" id="KW-0597">Phosphoprotein</keyword>
<protein>
    <submittedName>
        <fullName evidence="3">Chemotaxis protein CheY</fullName>
    </submittedName>
</protein>
<dbReference type="SMART" id="SM00448">
    <property type="entry name" value="REC"/>
    <property type="match status" value="1"/>
</dbReference>
<dbReference type="Gene3D" id="3.40.50.2300">
    <property type="match status" value="1"/>
</dbReference>
<proteinExistence type="predicted"/>
<dbReference type="Pfam" id="PF00072">
    <property type="entry name" value="Response_reg"/>
    <property type="match status" value="1"/>
</dbReference>
<dbReference type="PANTHER" id="PTHR44591:SF25">
    <property type="entry name" value="CHEMOTAXIS TWO-COMPONENT RESPONSE REGULATOR"/>
    <property type="match status" value="1"/>
</dbReference>
<dbReference type="PANTHER" id="PTHR44591">
    <property type="entry name" value="STRESS RESPONSE REGULATOR PROTEIN 1"/>
    <property type="match status" value="1"/>
</dbReference>
<dbReference type="InterPro" id="IPR050595">
    <property type="entry name" value="Bact_response_regulator"/>
</dbReference>
<evidence type="ECO:0000259" key="2">
    <source>
        <dbReference type="PROSITE" id="PS50110"/>
    </source>
</evidence>